<feature type="binding site" evidence="11">
    <location>
        <position position="429"/>
    </location>
    <ligand>
        <name>Mg(2+)</name>
        <dbReference type="ChEBI" id="CHEBI:18420"/>
        <label>1</label>
    </ligand>
</feature>
<evidence type="ECO:0000256" key="12">
    <source>
        <dbReference type="RuleBase" id="RU000336"/>
    </source>
</evidence>
<sequence length="512" mass="58085">MGHDVEELSQVLRVRQEKLKALRKKGVEPFEYSFDPTKRSTEAISVFEASESTGSLSDKGYGNVERLGGRVVSWRDMGKSLFAHLEDGQGRVQVYFRKDVLGDEEYEALDLLDLGDWIGTEGNMFRTRSGEVTIRAKSWKLLTKSLRPLPFGKVETDAQTGQRVVHSGFADQEMRYRQRYADLAVNPEVREVFRLRSRVITSLRGFLDSQGFLEVETPVLQPLYGGAAAKPFVTEHNALSQTMYLRVADELYLKRLIVGGLDRVYEISKDFRNEGLSRYHNPEFTMLEWYQAFTDYDSQMQLVEQMLQHVLDEVVGGRSVMLGETEINFDGRFDRLGLIDSLSEALGTDVHTMDQKALRSKAEELQIPDLEGAGTGKLIDKLFGELVEPSLVQPTFVVDHPKELSPLAKEHRSDPRLTERFELYIGGAEVFNGFSELNDPIDQRSRFETQMSLRAAGDEEAHEIDEDYIRALEYGMPPTGGVGMGVDRFVMVLANQQSIRDVILFPILRSEE</sequence>
<dbReference type="GO" id="GO:0005829">
    <property type="term" value="C:cytosol"/>
    <property type="evidence" value="ECO:0007669"/>
    <property type="project" value="TreeGrafter"/>
</dbReference>
<dbReference type="GO" id="GO:0005524">
    <property type="term" value="F:ATP binding"/>
    <property type="evidence" value="ECO:0007669"/>
    <property type="project" value="UniProtKB-UniRule"/>
</dbReference>
<evidence type="ECO:0000256" key="11">
    <source>
        <dbReference type="HAMAP-Rule" id="MF_00252"/>
    </source>
</evidence>
<feature type="domain" description="Aminoacyl-transfer RNA synthetases class-II family profile" evidence="13">
    <location>
        <begin position="193"/>
        <end position="506"/>
    </location>
</feature>
<dbReference type="InterPro" id="IPR012340">
    <property type="entry name" value="NA-bd_OB-fold"/>
</dbReference>
<comment type="cofactor">
    <cofactor evidence="11 12">
        <name>Mg(2+)</name>
        <dbReference type="ChEBI" id="CHEBI:18420"/>
    </cofactor>
    <text evidence="11 12">Binds 3 Mg(2+) ions per subunit.</text>
</comment>
<keyword evidence="3 11" id="KW-0963">Cytoplasm</keyword>
<dbReference type="InterPro" id="IPR004365">
    <property type="entry name" value="NA-bd_OB_tRNA"/>
</dbReference>
<dbReference type="InterPro" id="IPR004364">
    <property type="entry name" value="Aa-tRNA-synt_II"/>
</dbReference>
<dbReference type="Gene3D" id="3.30.930.10">
    <property type="entry name" value="Bira Bifunctional Protein, Domain 2"/>
    <property type="match status" value="1"/>
</dbReference>
<organism evidence="14">
    <name type="scientific">uncultured Gemmatimonadales bacterium HF0200_34B24</name>
    <dbReference type="NCBI Taxonomy" id="723613"/>
    <lineage>
        <taxon>Bacteria</taxon>
        <taxon>Pseudomonadati</taxon>
        <taxon>Gemmatimonadota</taxon>
        <taxon>Gemmatimonadia</taxon>
        <taxon>Gemmatimonadales</taxon>
        <taxon>environmental samples</taxon>
    </lineage>
</organism>
<comment type="subcellular location">
    <subcellularLocation>
        <location evidence="1 11">Cytoplasm</location>
    </subcellularLocation>
</comment>
<dbReference type="AlphaFoldDB" id="E7C445"/>
<dbReference type="Gene3D" id="2.40.50.140">
    <property type="entry name" value="Nucleic acid-binding proteins"/>
    <property type="match status" value="1"/>
</dbReference>
<evidence type="ECO:0000256" key="4">
    <source>
        <dbReference type="ARBA" id="ARBA00022598"/>
    </source>
</evidence>
<dbReference type="Pfam" id="PF00152">
    <property type="entry name" value="tRNA-synt_2"/>
    <property type="match status" value="1"/>
</dbReference>
<dbReference type="CDD" id="cd04322">
    <property type="entry name" value="LysRS_N"/>
    <property type="match status" value="1"/>
</dbReference>
<dbReference type="EC" id="6.1.1.6" evidence="11"/>
<proteinExistence type="inferred from homology"/>
<comment type="catalytic activity">
    <reaction evidence="10 11 12">
        <text>tRNA(Lys) + L-lysine + ATP = L-lysyl-tRNA(Lys) + AMP + diphosphate</text>
        <dbReference type="Rhea" id="RHEA:20792"/>
        <dbReference type="Rhea" id="RHEA-COMP:9696"/>
        <dbReference type="Rhea" id="RHEA-COMP:9697"/>
        <dbReference type="ChEBI" id="CHEBI:30616"/>
        <dbReference type="ChEBI" id="CHEBI:32551"/>
        <dbReference type="ChEBI" id="CHEBI:33019"/>
        <dbReference type="ChEBI" id="CHEBI:78442"/>
        <dbReference type="ChEBI" id="CHEBI:78529"/>
        <dbReference type="ChEBI" id="CHEBI:456215"/>
        <dbReference type="EC" id="6.1.1.6"/>
    </reaction>
</comment>
<feature type="binding site" evidence="11">
    <location>
        <position position="422"/>
    </location>
    <ligand>
        <name>Mg(2+)</name>
        <dbReference type="ChEBI" id="CHEBI:18420"/>
        <label>1</label>
    </ligand>
</feature>
<dbReference type="Pfam" id="PF01336">
    <property type="entry name" value="tRNA_anti-codon"/>
    <property type="match status" value="1"/>
</dbReference>
<keyword evidence="8 11" id="KW-0648">Protein biosynthesis</keyword>
<keyword evidence="7 11" id="KW-0067">ATP-binding</keyword>
<dbReference type="PROSITE" id="PS50862">
    <property type="entry name" value="AA_TRNA_LIGASE_II"/>
    <property type="match status" value="1"/>
</dbReference>
<dbReference type="InterPro" id="IPR018149">
    <property type="entry name" value="Lys-tRNA-synth_II_C"/>
</dbReference>
<evidence type="ECO:0000256" key="9">
    <source>
        <dbReference type="ARBA" id="ARBA00023146"/>
    </source>
</evidence>
<dbReference type="GO" id="GO:0006430">
    <property type="term" value="P:lysyl-tRNA aminoacylation"/>
    <property type="evidence" value="ECO:0007669"/>
    <property type="project" value="UniProtKB-UniRule"/>
</dbReference>
<evidence type="ECO:0000259" key="13">
    <source>
        <dbReference type="PROSITE" id="PS50862"/>
    </source>
</evidence>
<keyword evidence="9 11" id="KW-0030">Aminoacyl-tRNA synthetase</keyword>
<name>E7C445_9BACT</name>
<dbReference type="GO" id="GO:0000049">
    <property type="term" value="F:tRNA binding"/>
    <property type="evidence" value="ECO:0007669"/>
    <property type="project" value="TreeGrafter"/>
</dbReference>
<dbReference type="InterPro" id="IPR006195">
    <property type="entry name" value="aa-tRNA-synth_II"/>
</dbReference>
<dbReference type="SUPFAM" id="SSF55681">
    <property type="entry name" value="Class II aaRS and biotin synthetases"/>
    <property type="match status" value="1"/>
</dbReference>
<dbReference type="PANTHER" id="PTHR42918">
    <property type="entry name" value="LYSYL-TRNA SYNTHETASE"/>
    <property type="match status" value="1"/>
</dbReference>
<comment type="subunit">
    <text evidence="11">Homodimer.</text>
</comment>
<keyword evidence="6 11" id="KW-0547">Nucleotide-binding</keyword>
<dbReference type="SUPFAM" id="SSF50249">
    <property type="entry name" value="Nucleic acid-binding proteins"/>
    <property type="match status" value="1"/>
</dbReference>
<reference evidence="14" key="1">
    <citation type="submission" date="2010-01" db="EMBL/GenBank/DDBJ databases">
        <title>Genome fragments of uncultured bacteria from the North Pacific subtropical Gyre.</title>
        <authorList>
            <person name="Pham V.D."/>
            <person name="Delong E.F."/>
        </authorList>
    </citation>
    <scope>NUCLEOTIDE SEQUENCE</scope>
</reference>
<evidence type="ECO:0000256" key="2">
    <source>
        <dbReference type="ARBA" id="ARBA00008226"/>
    </source>
</evidence>
<dbReference type="InterPro" id="IPR044136">
    <property type="entry name" value="Lys-tRNA-ligase_II_N"/>
</dbReference>
<protein>
    <recommendedName>
        <fullName evidence="11">Lysine--tRNA ligase</fullName>
        <ecNumber evidence="11">6.1.1.6</ecNumber>
    </recommendedName>
    <alternativeName>
        <fullName evidence="11">Lysyl-tRNA synthetase</fullName>
        <shortName evidence="11">LysRS</shortName>
    </alternativeName>
</protein>
<evidence type="ECO:0000313" key="14">
    <source>
        <dbReference type="EMBL" id="ADI22219.1"/>
    </source>
</evidence>
<dbReference type="HAMAP" id="MF_00252">
    <property type="entry name" value="Lys_tRNA_synth_class2"/>
    <property type="match status" value="1"/>
</dbReference>
<dbReference type="NCBIfam" id="TIGR00499">
    <property type="entry name" value="lysS_bact"/>
    <property type="match status" value="1"/>
</dbReference>
<dbReference type="GO" id="GO:0004824">
    <property type="term" value="F:lysine-tRNA ligase activity"/>
    <property type="evidence" value="ECO:0007669"/>
    <property type="project" value="UniProtKB-UniRule"/>
</dbReference>
<dbReference type="PANTHER" id="PTHR42918:SF15">
    <property type="entry name" value="LYSINE--TRNA LIGASE, CHLOROPLASTIC_MITOCHONDRIAL"/>
    <property type="match status" value="1"/>
</dbReference>
<dbReference type="FunFam" id="3.30.930.10:FF:000238">
    <property type="entry name" value="Lysine--tRNA ligase"/>
    <property type="match status" value="1"/>
</dbReference>
<evidence type="ECO:0000256" key="6">
    <source>
        <dbReference type="ARBA" id="ARBA00022741"/>
    </source>
</evidence>
<dbReference type="FunFam" id="2.40.50.140:FF:000024">
    <property type="entry name" value="Lysine--tRNA ligase"/>
    <property type="match status" value="1"/>
</dbReference>
<dbReference type="NCBIfam" id="NF001756">
    <property type="entry name" value="PRK00484.1"/>
    <property type="match status" value="1"/>
</dbReference>
<feature type="binding site" evidence="11">
    <location>
        <position position="429"/>
    </location>
    <ligand>
        <name>Mg(2+)</name>
        <dbReference type="ChEBI" id="CHEBI:18420"/>
        <label>2</label>
    </ligand>
</feature>
<keyword evidence="5 11" id="KW-0479">Metal-binding</keyword>
<evidence type="ECO:0000256" key="10">
    <source>
        <dbReference type="ARBA" id="ARBA00048573"/>
    </source>
</evidence>
<dbReference type="InterPro" id="IPR002313">
    <property type="entry name" value="Lys-tRNA-ligase_II"/>
</dbReference>
<dbReference type="CDD" id="cd00775">
    <property type="entry name" value="LysRS_core"/>
    <property type="match status" value="1"/>
</dbReference>
<gene>
    <name evidence="11" type="primary">lysS</name>
</gene>
<dbReference type="GO" id="GO:0000287">
    <property type="term" value="F:magnesium ion binding"/>
    <property type="evidence" value="ECO:0007669"/>
    <property type="project" value="UniProtKB-UniRule"/>
</dbReference>
<accession>E7C445</accession>
<keyword evidence="4 11" id="KW-0436">Ligase</keyword>
<evidence type="ECO:0000256" key="3">
    <source>
        <dbReference type="ARBA" id="ARBA00022490"/>
    </source>
</evidence>
<dbReference type="PRINTS" id="PR00982">
    <property type="entry name" value="TRNASYNTHLYS"/>
</dbReference>
<evidence type="ECO:0000256" key="7">
    <source>
        <dbReference type="ARBA" id="ARBA00022840"/>
    </source>
</evidence>
<dbReference type="InterPro" id="IPR045864">
    <property type="entry name" value="aa-tRNA-synth_II/BPL/LPL"/>
</dbReference>
<keyword evidence="11 12" id="KW-0460">Magnesium</keyword>
<dbReference type="EMBL" id="GU567979">
    <property type="protein sequence ID" value="ADI22219.1"/>
    <property type="molecule type" value="Genomic_DNA"/>
</dbReference>
<evidence type="ECO:0000256" key="8">
    <source>
        <dbReference type="ARBA" id="ARBA00022917"/>
    </source>
</evidence>
<evidence type="ECO:0000256" key="5">
    <source>
        <dbReference type="ARBA" id="ARBA00022723"/>
    </source>
</evidence>
<comment type="similarity">
    <text evidence="2 11">Belongs to the class-II aminoacyl-tRNA synthetase family.</text>
</comment>
<evidence type="ECO:0000256" key="1">
    <source>
        <dbReference type="ARBA" id="ARBA00004496"/>
    </source>
</evidence>